<dbReference type="SMART" id="SM00260">
    <property type="entry name" value="CheW"/>
    <property type="match status" value="1"/>
</dbReference>
<dbReference type="OrthoDB" id="9790406at2"/>
<evidence type="ECO:0000313" key="5">
    <source>
        <dbReference type="EMBL" id="TCO76570.1"/>
    </source>
</evidence>
<dbReference type="Proteomes" id="UP000294980">
    <property type="component" value="Unassembled WGS sequence"/>
</dbReference>
<dbReference type="PANTHER" id="PTHR22617:SF45">
    <property type="entry name" value="CHEMOTAXIS PROTEIN CHEW"/>
    <property type="match status" value="1"/>
</dbReference>
<dbReference type="InterPro" id="IPR036061">
    <property type="entry name" value="CheW-like_dom_sf"/>
</dbReference>
<keyword evidence="3" id="KW-0963">Cytoplasm</keyword>
<proteinExistence type="predicted"/>
<comment type="caution">
    <text evidence="5">The sequence shown here is derived from an EMBL/GenBank/DDBJ whole genome shotgun (WGS) entry which is preliminary data.</text>
</comment>
<reference evidence="5 6" key="1">
    <citation type="submission" date="2019-03" db="EMBL/GenBank/DDBJ databases">
        <title>Genomic Encyclopedia of Type Strains, Phase IV (KMG-IV): sequencing the most valuable type-strain genomes for metagenomic binning, comparative biology and taxonomic classification.</title>
        <authorList>
            <person name="Goeker M."/>
        </authorList>
    </citation>
    <scope>NUCLEOTIDE SEQUENCE [LARGE SCALE GENOMIC DNA]</scope>
    <source>
        <strain evidence="5 6">DSM 23344</strain>
    </source>
</reference>
<dbReference type="PANTHER" id="PTHR22617">
    <property type="entry name" value="CHEMOTAXIS SENSOR HISTIDINE KINASE-RELATED"/>
    <property type="match status" value="1"/>
</dbReference>
<evidence type="ECO:0000313" key="6">
    <source>
        <dbReference type="Proteomes" id="UP000294980"/>
    </source>
</evidence>
<dbReference type="InterPro" id="IPR039315">
    <property type="entry name" value="CheW"/>
</dbReference>
<dbReference type="EMBL" id="SLWX01000004">
    <property type="protein sequence ID" value="TCO76570.1"/>
    <property type="molecule type" value="Genomic_DNA"/>
</dbReference>
<dbReference type="AlphaFoldDB" id="A0A4V2SBR4"/>
<dbReference type="RefSeq" id="WP_117314819.1">
    <property type="nucleotide sequence ID" value="NZ_QQSW01000002.1"/>
</dbReference>
<dbReference type="GO" id="GO:0005829">
    <property type="term" value="C:cytosol"/>
    <property type="evidence" value="ECO:0007669"/>
    <property type="project" value="TreeGrafter"/>
</dbReference>
<dbReference type="SUPFAM" id="SSF50341">
    <property type="entry name" value="CheW-like"/>
    <property type="match status" value="1"/>
</dbReference>
<dbReference type="GO" id="GO:0006935">
    <property type="term" value="P:chemotaxis"/>
    <property type="evidence" value="ECO:0007669"/>
    <property type="project" value="InterPro"/>
</dbReference>
<accession>A0A4V2SBR4</accession>
<evidence type="ECO:0000256" key="1">
    <source>
        <dbReference type="ARBA" id="ARBA00004496"/>
    </source>
</evidence>
<comment type="subcellular location">
    <subcellularLocation>
        <location evidence="1">Cytoplasm</location>
    </subcellularLocation>
</comment>
<gene>
    <name evidence="5" type="ORF">EV688_10424</name>
</gene>
<dbReference type="GO" id="GO:0007165">
    <property type="term" value="P:signal transduction"/>
    <property type="evidence" value="ECO:0007669"/>
    <property type="project" value="InterPro"/>
</dbReference>
<keyword evidence="6" id="KW-1185">Reference proteome</keyword>
<evidence type="ECO:0000256" key="2">
    <source>
        <dbReference type="ARBA" id="ARBA00021483"/>
    </source>
</evidence>
<organism evidence="5 6">
    <name type="scientific">Chromatocurvus halotolerans</name>
    <dbReference type="NCBI Taxonomy" id="1132028"/>
    <lineage>
        <taxon>Bacteria</taxon>
        <taxon>Pseudomonadati</taxon>
        <taxon>Pseudomonadota</taxon>
        <taxon>Gammaproteobacteria</taxon>
        <taxon>Cellvibrionales</taxon>
        <taxon>Halieaceae</taxon>
        <taxon>Chromatocurvus</taxon>
    </lineage>
</organism>
<dbReference type="Pfam" id="PF01584">
    <property type="entry name" value="CheW"/>
    <property type="match status" value="1"/>
</dbReference>
<name>A0A4V2SBR4_9GAMM</name>
<dbReference type="Gene3D" id="2.30.30.40">
    <property type="entry name" value="SH3 Domains"/>
    <property type="match status" value="1"/>
</dbReference>
<dbReference type="CDD" id="cd00732">
    <property type="entry name" value="CheW"/>
    <property type="match status" value="1"/>
</dbReference>
<evidence type="ECO:0000259" key="4">
    <source>
        <dbReference type="PROSITE" id="PS50851"/>
    </source>
</evidence>
<dbReference type="PROSITE" id="PS50851">
    <property type="entry name" value="CHEW"/>
    <property type="match status" value="1"/>
</dbReference>
<feature type="domain" description="CheW-like" evidence="4">
    <location>
        <begin position="16"/>
        <end position="162"/>
    </location>
</feature>
<dbReference type="InterPro" id="IPR002545">
    <property type="entry name" value="CheW-lke_dom"/>
</dbReference>
<dbReference type="Gene3D" id="2.40.50.180">
    <property type="entry name" value="CheA-289, Domain 4"/>
    <property type="match status" value="1"/>
</dbReference>
<protein>
    <recommendedName>
        <fullName evidence="2">Chemotaxis protein CheW</fullName>
    </recommendedName>
</protein>
<evidence type="ECO:0000256" key="3">
    <source>
        <dbReference type="ARBA" id="ARBA00022490"/>
    </source>
</evidence>
<sequence length="177" mass="19733">MNSVEAYGIGSSRDSTNQYLTFILDDEEYGIDILQVQEIRGWSKTRPIPNSPSWLKGIIDLRGSIVPIIDLRERFHIAPLEYGPNTVVIVVRFHDEKNRDQRDLGIVVDAVSEVYSVAPKSVKSAPNVGSAIDEQLIEGIAMINDKMIVLLDMDRLREGILTPGSDIARTIKQEAKA</sequence>